<reference evidence="2" key="1">
    <citation type="submission" date="2023-06" db="EMBL/GenBank/DDBJ databases">
        <title>Genome-scale phylogeny and comparative genomics of the fungal order Sordariales.</title>
        <authorList>
            <consortium name="Lawrence Berkeley National Laboratory"/>
            <person name="Hensen N."/>
            <person name="Bonometti L."/>
            <person name="Westerberg I."/>
            <person name="Brannstrom I.O."/>
            <person name="Guillou S."/>
            <person name="Cros-Aarteil S."/>
            <person name="Calhoun S."/>
            <person name="Haridas S."/>
            <person name="Kuo A."/>
            <person name="Mondo S."/>
            <person name="Pangilinan J."/>
            <person name="Riley R."/>
            <person name="Labutti K."/>
            <person name="Andreopoulos B."/>
            <person name="Lipzen A."/>
            <person name="Chen C."/>
            <person name="Yanf M."/>
            <person name="Daum C."/>
            <person name="Ng V."/>
            <person name="Clum A."/>
            <person name="Steindorff A."/>
            <person name="Ohm R."/>
            <person name="Martin F."/>
            <person name="Silar P."/>
            <person name="Natvig D."/>
            <person name="Lalanne C."/>
            <person name="Gautier V."/>
            <person name="Ament-Velasquez S.L."/>
            <person name="Kruys A."/>
            <person name="Hutchinson M.I."/>
            <person name="Powell A.J."/>
            <person name="Barry K."/>
            <person name="Miller A.N."/>
            <person name="Grigoriev I.V."/>
            <person name="Debuchy R."/>
            <person name="Gladieux P."/>
            <person name="Thoren M.H."/>
            <person name="Johannesson H."/>
        </authorList>
    </citation>
    <scope>NUCLEOTIDE SEQUENCE</scope>
    <source>
        <strain evidence="2">CBS 307.81</strain>
    </source>
</reference>
<name>A0AA39ZIC3_9PEZI</name>
<comment type="caution">
    <text evidence="2">The sequence shown here is derived from an EMBL/GenBank/DDBJ whole genome shotgun (WGS) entry which is preliminary data.</text>
</comment>
<dbReference type="SUPFAM" id="SSF48403">
    <property type="entry name" value="Ankyrin repeat"/>
    <property type="match status" value="1"/>
</dbReference>
<organism evidence="2 3">
    <name type="scientific">Cercophora samala</name>
    <dbReference type="NCBI Taxonomy" id="330535"/>
    <lineage>
        <taxon>Eukaryota</taxon>
        <taxon>Fungi</taxon>
        <taxon>Dikarya</taxon>
        <taxon>Ascomycota</taxon>
        <taxon>Pezizomycotina</taxon>
        <taxon>Sordariomycetes</taxon>
        <taxon>Sordariomycetidae</taxon>
        <taxon>Sordariales</taxon>
        <taxon>Lasiosphaeriaceae</taxon>
        <taxon>Cercophora</taxon>
    </lineage>
</organism>
<dbReference type="InterPro" id="IPR052895">
    <property type="entry name" value="HetReg/Transcr_Mod"/>
</dbReference>
<keyword evidence="3" id="KW-1185">Reference proteome</keyword>
<dbReference type="PANTHER" id="PTHR24148:SF78">
    <property type="entry name" value="HETEROKARYON INCOMPATIBILITY DOMAIN-CONTAINING PROTEIN"/>
    <property type="match status" value="1"/>
</dbReference>
<feature type="domain" description="Heterokaryon incompatibility" evidence="1">
    <location>
        <begin position="48"/>
        <end position="210"/>
    </location>
</feature>
<dbReference type="PANTHER" id="PTHR24148">
    <property type="entry name" value="ANKYRIN REPEAT DOMAIN-CONTAINING PROTEIN 39 HOMOLOG-RELATED"/>
    <property type="match status" value="1"/>
</dbReference>
<dbReference type="EMBL" id="JAULSY010000020">
    <property type="protein sequence ID" value="KAK0671601.1"/>
    <property type="molecule type" value="Genomic_DNA"/>
</dbReference>
<evidence type="ECO:0000313" key="2">
    <source>
        <dbReference type="EMBL" id="KAK0671601.1"/>
    </source>
</evidence>
<dbReference type="Gene3D" id="1.25.40.20">
    <property type="entry name" value="Ankyrin repeat-containing domain"/>
    <property type="match status" value="1"/>
</dbReference>
<dbReference type="InterPro" id="IPR036770">
    <property type="entry name" value="Ankyrin_rpt-contain_sf"/>
</dbReference>
<accession>A0AA39ZIC3</accession>
<dbReference type="Pfam" id="PF06985">
    <property type="entry name" value="HET"/>
    <property type="match status" value="1"/>
</dbReference>
<evidence type="ECO:0000259" key="1">
    <source>
        <dbReference type="Pfam" id="PF06985"/>
    </source>
</evidence>
<gene>
    <name evidence="2" type="ORF">QBC41DRAFT_385689</name>
</gene>
<proteinExistence type="predicted"/>
<dbReference type="InterPro" id="IPR010730">
    <property type="entry name" value="HET"/>
</dbReference>
<dbReference type="AlphaFoldDB" id="A0AA39ZIC3"/>
<evidence type="ECO:0000313" key="3">
    <source>
        <dbReference type="Proteomes" id="UP001174997"/>
    </source>
</evidence>
<protein>
    <submittedName>
        <fullName evidence="2">Heterokaryon incompatibility protein-domain-containing protein</fullName>
    </submittedName>
</protein>
<sequence length="773" mass="87610">MAVPQYQYHQLDLSQDAIRLVRLCKGYDGPLRCELFESFLHECDGVPYNALSYTWGKSIKQDEITINGCKSFITENLYCALWNLREQHVDRVLWIDAICIDQDNHKERGHQVGQMRNIYENAEEVIVWLGERTILTDTAMDLLDRVNRHVTVISTGSIWKKSKTAWLSDLEHRRRLFLVGMEESQVEKYRQALQTLFQSPWFKRIWVIQEVAHSRRSTITCGRRSVPARTLAMAPGFIQYQPERHVQSILDVMPGFHRQESWWTRQRSLNTLLDKFKDSESTDPRDKVFALLGMALDAQGIILPDYEVSESVIVQRVASFMVFGRIVDAEVYEFPQWPVDSLHQCVARLIEETLWSATIRTSRWTEPYVAHTELCEDELLAPSYTGCRYVSNTFTTIGSAQNATNEKLASGIVDVFGTALHQSDILYDWNLTGHISLGVVTSLGNFVYLQLLLGYPNLREAYDSRDYVDGEKFRAIWLATYKSHCKALRLVTHASHMTAEIPAHCVLPGEGSHVLDLLLSDTHGFDMEALRLRLSNWGEPPPLVILIYAAEIRTLEFLVARGASPETIMALPNKQSWLANITEILAVMPPSEASTGLICTRLKAESLRYATWPRQSHAKGMERGDFEKCLWNGHVGLVKLALMRGVPWSTEYSLERALITAAQNGQPGVVKALFENVDVTVQAHTLTSAIYQALIGFSFNKEEVAKVLLEVGSDVLGQLPLDLAHSEVVNLSSSWPAYALERFEEVIRILRGTAGPEGDTYAMRLTTELTTEL</sequence>
<dbReference type="Proteomes" id="UP001174997">
    <property type="component" value="Unassembled WGS sequence"/>
</dbReference>